<evidence type="ECO:0000259" key="10">
    <source>
        <dbReference type="Pfam" id="PF07715"/>
    </source>
</evidence>
<comment type="similarity">
    <text evidence="8">Belongs to the TonB-dependent receptor family.</text>
</comment>
<dbReference type="Pfam" id="PF07715">
    <property type="entry name" value="Plug"/>
    <property type="match status" value="1"/>
</dbReference>
<organism evidence="11 12">
    <name type="scientific">Neolewinella aurantiaca</name>
    <dbReference type="NCBI Taxonomy" id="2602767"/>
    <lineage>
        <taxon>Bacteria</taxon>
        <taxon>Pseudomonadati</taxon>
        <taxon>Bacteroidota</taxon>
        <taxon>Saprospiria</taxon>
        <taxon>Saprospirales</taxon>
        <taxon>Lewinellaceae</taxon>
        <taxon>Neolewinella</taxon>
    </lineage>
</organism>
<comment type="subcellular location">
    <subcellularLocation>
        <location evidence="1">Cell outer membrane</location>
        <topology evidence="1">Multi-pass membrane protein</topology>
    </subcellularLocation>
</comment>
<evidence type="ECO:0000259" key="9">
    <source>
        <dbReference type="Pfam" id="PF00593"/>
    </source>
</evidence>
<dbReference type="Pfam" id="PF00593">
    <property type="entry name" value="TonB_dep_Rec_b-barrel"/>
    <property type="match status" value="1"/>
</dbReference>
<dbReference type="EMBL" id="VOXD01000017">
    <property type="protein sequence ID" value="TXF89036.1"/>
    <property type="molecule type" value="Genomic_DNA"/>
</dbReference>
<dbReference type="InterPro" id="IPR036942">
    <property type="entry name" value="Beta-barrel_TonB_sf"/>
</dbReference>
<reference evidence="11 12" key="1">
    <citation type="submission" date="2019-08" db="EMBL/GenBank/DDBJ databases">
        <title>Lewinella sp. strain SSH13 Genome sequencing and assembly.</title>
        <authorList>
            <person name="Kim I."/>
        </authorList>
    </citation>
    <scope>NUCLEOTIDE SEQUENCE [LARGE SCALE GENOMIC DNA]</scope>
    <source>
        <strain evidence="11 12">SSH13</strain>
    </source>
</reference>
<dbReference type="Proteomes" id="UP000321907">
    <property type="component" value="Unassembled WGS sequence"/>
</dbReference>
<comment type="caution">
    <text evidence="11">The sequence shown here is derived from an EMBL/GenBank/DDBJ whole genome shotgun (WGS) entry which is preliminary data.</text>
</comment>
<feature type="domain" description="TonB-dependent receptor-like beta-barrel" evidence="9">
    <location>
        <begin position="321"/>
        <end position="813"/>
    </location>
</feature>
<keyword evidence="11" id="KW-0675">Receptor</keyword>
<dbReference type="GO" id="GO:0015344">
    <property type="term" value="F:siderophore uptake transmembrane transporter activity"/>
    <property type="evidence" value="ECO:0007669"/>
    <property type="project" value="TreeGrafter"/>
</dbReference>
<keyword evidence="6 8" id="KW-0472">Membrane</keyword>
<proteinExistence type="inferred from homology"/>
<keyword evidence="2" id="KW-0813">Transport</keyword>
<evidence type="ECO:0000256" key="7">
    <source>
        <dbReference type="ARBA" id="ARBA00023237"/>
    </source>
</evidence>
<dbReference type="InterPro" id="IPR008969">
    <property type="entry name" value="CarboxyPept-like_regulatory"/>
</dbReference>
<dbReference type="Pfam" id="PF13715">
    <property type="entry name" value="CarbopepD_reg_2"/>
    <property type="match status" value="1"/>
</dbReference>
<evidence type="ECO:0000313" key="11">
    <source>
        <dbReference type="EMBL" id="TXF89036.1"/>
    </source>
</evidence>
<keyword evidence="5 8" id="KW-0798">TonB box</keyword>
<evidence type="ECO:0000256" key="4">
    <source>
        <dbReference type="ARBA" id="ARBA00022692"/>
    </source>
</evidence>
<dbReference type="InterPro" id="IPR012910">
    <property type="entry name" value="Plug_dom"/>
</dbReference>
<evidence type="ECO:0000256" key="3">
    <source>
        <dbReference type="ARBA" id="ARBA00022452"/>
    </source>
</evidence>
<evidence type="ECO:0000313" key="12">
    <source>
        <dbReference type="Proteomes" id="UP000321907"/>
    </source>
</evidence>
<dbReference type="GO" id="GO:0044718">
    <property type="term" value="P:siderophore transmembrane transport"/>
    <property type="evidence" value="ECO:0007669"/>
    <property type="project" value="TreeGrafter"/>
</dbReference>
<evidence type="ECO:0000256" key="1">
    <source>
        <dbReference type="ARBA" id="ARBA00004571"/>
    </source>
</evidence>
<dbReference type="SUPFAM" id="SSF49464">
    <property type="entry name" value="Carboxypeptidase regulatory domain-like"/>
    <property type="match status" value="1"/>
</dbReference>
<dbReference type="OrthoDB" id="9795928at2"/>
<dbReference type="GO" id="GO:0009279">
    <property type="term" value="C:cell outer membrane"/>
    <property type="evidence" value="ECO:0007669"/>
    <property type="project" value="UniProtKB-SubCell"/>
</dbReference>
<dbReference type="PANTHER" id="PTHR30069">
    <property type="entry name" value="TONB-DEPENDENT OUTER MEMBRANE RECEPTOR"/>
    <property type="match status" value="1"/>
</dbReference>
<dbReference type="InterPro" id="IPR000531">
    <property type="entry name" value="Beta-barrel_TonB"/>
</dbReference>
<dbReference type="AlphaFoldDB" id="A0A5C7FDJ4"/>
<keyword evidence="4" id="KW-0812">Transmembrane</keyword>
<keyword evidence="12" id="KW-1185">Reference proteome</keyword>
<dbReference type="Gene3D" id="2.40.170.20">
    <property type="entry name" value="TonB-dependent receptor, beta-barrel domain"/>
    <property type="match status" value="1"/>
</dbReference>
<feature type="domain" description="TonB-dependent receptor plug" evidence="10">
    <location>
        <begin position="212"/>
        <end position="297"/>
    </location>
</feature>
<evidence type="ECO:0000256" key="5">
    <source>
        <dbReference type="ARBA" id="ARBA00023077"/>
    </source>
</evidence>
<dbReference type="PANTHER" id="PTHR30069:SF40">
    <property type="entry name" value="TONB-DEPENDENT RECEPTOR NMB0964-RELATED"/>
    <property type="match status" value="1"/>
</dbReference>
<evidence type="ECO:0000256" key="2">
    <source>
        <dbReference type="ARBA" id="ARBA00022448"/>
    </source>
</evidence>
<protein>
    <submittedName>
        <fullName evidence="11">TonB-dependent receptor</fullName>
    </submittedName>
</protein>
<dbReference type="InterPro" id="IPR037066">
    <property type="entry name" value="Plug_dom_sf"/>
</dbReference>
<evidence type="ECO:0000256" key="6">
    <source>
        <dbReference type="ARBA" id="ARBA00023136"/>
    </source>
</evidence>
<accession>A0A5C7FDJ4</accession>
<keyword evidence="3" id="KW-1134">Transmembrane beta strand</keyword>
<dbReference type="InterPro" id="IPR039426">
    <property type="entry name" value="TonB-dep_rcpt-like"/>
</dbReference>
<sequence length="844" mass="94469">MRISLFLIFALYSQWVSAVSRPGRDVETAAFLQLYLHHFYSAYASDSETSGNASLWGADAGAGEASLEGKAMRQEFVPLIPTDYRHVGHLPSAALNAGFSTPPPLSNAPPDCTITLSGRLLSEHDDEPLGYATIYGQEAGRGIQADSTGSFVFTDLCEGKQTFTFTHVGCDGETLTLNLRQDTQITVYLHHHDNYTETVTVSATANTGYSREFDERSPELLTDALERITGVSSLRAGTSASKPVFDGVFGNRLSIQNNGIAQSGQQWGNDHAPEIDPWVAAYVRVVEGVEALKYAGPTVAATVLIEPAPLRENEAAGGKIAYGFQSNGRGHTLNARLNGGGRLAYRLSLSGKYSGDHRAPDYFLANTGRREANAALQLAYFHNSKWTTRAYYSVFNTTIGILRGAHVGNLTDLELAINREVPFFTRDSFTYQITSPRQVVSHHLAKIETEFRPNENHRFTFRYGGQLDIRKEFDVRRGELNDSPALSLQQTNHLLETVWHHELGPDRHLDANLQYEFTLNDNQPGTGVLPLIPDYNANRSSGYLAYHKEGEFFQYHAGLRFDHQFYEAITISRDLPRRIERFKHTFSTVGASFELRRKFNDQTSIQAGFTLRERAPQINELYSNGLHQGVSGIEEGDPALEPELSLKVKAGVLYAGDRLTLNGGLFVQPIRNYIFLEPQSEFRLTIRGAFPVFLYRGGNALLYGANLRTFYVPHPRWELDGRLAIVRGQNHTEDKPLIYMPADNLRLGVSHTPVENWTVSANALFVARQTRLDEDQDFLAPPDGYSLLDLSVSREITLPGNRTLNLRAAAQNVFNTRYRDYLDRQRYFTDATGRNLTLRITYDW</sequence>
<evidence type="ECO:0000256" key="8">
    <source>
        <dbReference type="RuleBase" id="RU003357"/>
    </source>
</evidence>
<name>A0A5C7FDJ4_9BACT</name>
<dbReference type="Gene3D" id="2.170.130.10">
    <property type="entry name" value="TonB-dependent receptor, plug domain"/>
    <property type="match status" value="1"/>
</dbReference>
<gene>
    <name evidence="11" type="ORF">FUA23_12170</name>
</gene>
<keyword evidence="7" id="KW-0998">Cell outer membrane</keyword>
<dbReference type="SUPFAM" id="SSF56935">
    <property type="entry name" value="Porins"/>
    <property type="match status" value="1"/>
</dbReference>